<evidence type="ECO:0000313" key="2">
    <source>
        <dbReference type="EMBL" id="KIP02280.1"/>
    </source>
</evidence>
<gene>
    <name evidence="2" type="ORF">PHLGIDRAFT_300022</name>
</gene>
<feature type="compositionally biased region" description="Basic and acidic residues" evidence="1">
    <location>
        <begin position="12"/>
        <end position="30"/>
    </location>
</feature>
<dbReference type="Proteomes" id="UP000053257">
    <property type="component" value="Unassembled WGS sequence"/>
</dbReference>
<evidence type="ECO:0000256" key="1">
    <source>
        <dbReference type="SAM" id="MobiDB-lite"/>
    </source>
</evidence>
<feature type="region of interest" description="Disordered" evidence="1">
    <location>
        <begin position="1"/>
        <end position="30"/>
    </location>
</feature>
<sequence>MQAAFDAAHYAATDHHDPQDAFDDTGRVPLDDEEGMFEARAREDVSSLAQPALAPPVVSVNLSGRARLQSVNHSRLPQGTGVLPPRQSNSQASVSNGPHIHDSAPTSNTRAGHREPVDVTVLKMTRKNLGLQMLTHSATQSRMSTMMRHDRARSLDTRLPDWVKSPIRSREGSLASPSLSCAPTSLPGRAFQTLRHQQRYTACAARRMRGHSTSCWRLTLSLLRDTTQFRLVTLLPCSKIVLRRHVARSKILSASTSPASSAFAHVPKTTQPR</sequence>
<feature type="region of interest" description="Disordered" evidence="1">
    <location>
        <begin position="71"/>
        <end position="116"/>
    </location>
</feature>
<keyword evidence="3" id="KW-1185">Reference proteome</keyword>
<proteinExistence type="predicted"/>
<evidence type="ECO:0000313" key="3">
    <source>
        <dbReference type="Proteomes" id="UP000053257"/>
    </source>
</evidence>
<feature type="compositionally biased region" description="Polar residues" evidence="1">
    <location>
        <begin position="86"/>
        <end position="96"/>
    </location>
</feature>
<dbReference type="HOGENOM" id="CLU_1019795_0_0_1"/>
<protein>
    <submittedName>
        <fullName evidence="2">Uncharacterized protein</fullName>
    </submittedName>
</protein>
<name>A0A0C3S390_PHLG1</name>
<reference evidence="2 3" key="1">
    <citation type="journal article" date="2014" name="PLoS Genet.">
        <title>Analysis of the Phlebiopsis gigantea genome, transcriptome and secretome provides insight into its pioneer colonization strategies of wood.</title>
        <authorList>
            <person name="Hori C."/>
            <person name="Ishida T."/>
            <person name="Igarashi K."/>
            <person name="Samejima M."/>
            <person name="Suzuki H."/>
            <person name="Master E."/>
            <person name="Ferreira P."/>
            <person name="Ruiz-Duenas F.J."/>
            <person name="Held B."/>
            <person name="Canessa P."/>
            <person name="Larrondo L.F."/>
            <person name="Schmoll M."/>
            <person name="Druzhinina I.S."/>
            <person name="Kubicek C.P."/>
            <person name="Gaskell J.A."/>
            <person name="Kersten P."/>
            <person name="St John F."/>
            <person name="Glasner J."/>
            <person name="Sabat G."/>
            <person name="Splinter BonDurant S."/>
            <person name="Syed K."/>
            <person name="Yadav J."/>
            <person name="Mgbeahuruike A.C."/>
            <person name="Kovalchuk A."/>
            <person name="Asiegbu F.O."/>
            <person name="Lackner G."/>
            <person name="Hoffmeister D."/>
            <person name="Rencoret J."/>
            <person name="Gutierrez A."/>
            <person name="Sun H."/>
            <person name="Lindquist E."/>
            <person name="Barry K."/>
            <person name="Riley R."/>
            <person name="Grigoriev I.V."/>
            <person name="Henrissat B."/>
            <person name="Kues U."/>
            <person name="Berka R.M."/>
            <person name="Martinez A.T."/>
            <person name="Covert S.F."/>
            <person name="Blanchette R.A."/>
            <person name="Cullen D."/>
        </authorList>
    </citation>
    <scope>NUCLEOTIDE SEQUENCE [LARGE SCALE GENOMIC DNA]</scope>
    <source>
        <strain evidence="2 3">11061_1 CR5-6</strain>
    </source>
</reference>
<dbReference type="EMBL" id="KN840686">
    <property type="protein sequence ID" value="KIP02280.1"/>
    <property type="molecule type" value="Genomic_DNA"/>
</dbReference>
<dbReference type="AlphaFoldDB" id="A0A0C3S390"/>
<feature type="compositionally biased region" description="Low complexity" evidence="1">
    <location>
        <begin position="1"/>
        <end position="11"/>
    </location>
</feature>
<organism evidence="2 3">
    <name type="scientific">Phlebiopsis gigantea (strain 11061_1 CR5-6)</name>
    <name type="common">White-rot fungus</name>
    <name type="synonym">Peniophora gigantea</name>
    <dbReference type="NCBI Taxonomy" id="745531"/>
    <lineage>
        <taxon>Eukaryota</taxon>
        <taxon>Fungi</taxon>
        <taxon>Dikarya</taxon>
        <taxon>Basidiomycota</taxon>
        <taxon>Agaricomycotina</taxon>
        <taxon>Agaricomycetes</taxon>
        <taxon>Polyporales</taxon>
        <taxon>Phanerochaetaceae</taxon>
        <taxon>Phlebiopsis</taxon>
    </lineage>
</organism>
<accession>A0A0C3S390</accession>